<accession>A0A1I0NJY0</accession>
<keyword evidence="2" id="KW-1185">Reference proteome</keyword>
<dbReference type="OrthoDB" id="1467917at2"/>
<reference evidence="2" key="1">
    <citation type="submission" date="2016-10" db="EMBL/GenBank/DDBJ databases">
        <authorList>
            <person name="Varghese N."/>
            <person name="Submissions S."/>
        </authorList>
    </citation>
    <scope>NUCLEOTIDE SEQUENCE [LARGE SCALE GENOMIC DNA]</scope>
    <source>
        <strain evidence="2">CGMCC 1.12402</strain>
    </source>
</reference>
<dbReference type="AlphaFoldDB" id="A0A1I0NJY0"/>
<evidence type="ECO:0008006" key="3">
    <source>
        <dbReference type="Google" id="ProtNLM"/>
    </source>
</evidence>
<evidence type="ECO:0000313" key="2">
    <source>
        <dbReference type="Proteomes" id="UP000199437"/>
    </source>
</evidence>
<proteinExistence type="predicted"/>
<dbReference type="Proteomes" id="UP000199437">
    <property type="component" value="Unassembled WGS sequence"/>
</dbReference>
<sequence length="70" mass="7886">MSSWQTVYKSDSELQVQIVKDVLENAGYNAVVINLKDHAYKIGMLEVRVSPDAVIPAIKLINEEIKFGHE</sequence>
<dbReference type="STRING" id="1267423.SAMN05216290_1259"/>
<protein>
    <recommendedName>
        <fullName evidence="3">DUF2007 domain-containing protein</fullName>
    </recommendedName>
</protein>
<dbReference type="RefSeq" id="WP_090257658.1">
    <property type="nucleotide sequence ID" value="NZ_FOIR01000001.1"/>
</dbReference>
<dbReference type="EMBL" id="FOIR01000001">
    <property type="protein sequence ID" value="SEW01698.1"/>
    <property type="molecule type" value="Genomic_DNA"/>
</dbReference>
<gene>
    <name evidence="1" type="ORF">SAMN05216290_1259</name>
</gene>
<evidence type="ECO:0000313" key="1">
    <source>
        <dbReference type="EMBL" id="SEW01698.1"/>
    </source>
</evidence>
<dbReference type="GeneID" id="99985991"/>
<name>A0A1I0NJY0_9BACT</name>
<organism evidence="1 2">
    <name type="scientific">Roseivirga pacifica</name>
    <dbReference type="NCBI Taxonomy" id="1267423"/>
    <lineage>
        <taxon>Bacteria</taxon>
        <taxon>Pseudomonadati</taxon>
        <taxon>Bacteroidota</taxon>
        <taxon>Cytophagia</taxon>
        <taxon>Cytophagales</taxon>
        <taxon>Roseivirgaceae</taxon>
        <taxon>Roseivirga</taxon>
    </lineage>
</organism>